<protein>
    <submittedName>
        <fullName evidence="1">Uncharacterized protein</fullName>
    </submittedName>
</protein>
<name>A0A0C9TIM6_PAXIN</name>
<dbReference type="HOGENOM" id="CLU_030664_0_0_1"/>
<sequence length="450" mass="50978">MLAREVKTKVKINRQTILDVLYIYSPGTVVEYPATSGDSGHIGHLFEMDPTQEWSNPCNSFAYSLGPPKGSRGHGGDVLYCDLLTDTGGQRVPCRESHATCSKACSYADEEALSAPHFQASRDAVQSSLLALRKTLSPDAQLLQRTMSYWAALCRAGCSAPPDPCQMNLEIIRTPRKQAWLETWDKQRDESHRGQPSKLTCKGQLIFDHGHDNQPIVRYVGYYYYFSVLKFGHCARCEFYSKNGPGARDHFLDHGPSSGLYDIDYLQALFNGDTTEIAMIEQEAMQKGFDLSAPCRVVMNHTSVRSKCPHTHRNANGELVLAPMKRLYCQCLFRVYQPFEEYRTTCPRILVVCSKPHNHPVPLPAKTPTSIWSDLFRILEEMDHDLPDMTPCRFLRHPTVLTFLRRQSPDSPHPTLANLHVSLANRDHLWSYITQVQKLKFPFGTGWQGL</sequence>
<organism evidence="1 2">
    <name type="scientific">Paxillus involutus ATCC 200175</name>
    <dbReference type="NCBI Taxonomy" id="664439"/>
    <lineage>
        <taxon>Eukaryota</taxon>
        <taxon>Fungi</taxon>
        <taxon>Dikarya</taxon>
        <taxon>Basidiomycota</taxon>
        <taxon>Agaricomycotina</taxon>
        <taxon>Agaricomycetes</taxon>
        <taxon>Agaricomycetidae</taxon>
        <taxon>Boletales</taxon>
        <taxon>Paxilineae</taxon>
        <taxon>Paxillaceae</taxon>
        <taxon>Paxillus</taxon>
    </lineage>
</organism>
<dbReference type="EMBL" id="KN820006">
    <property type="protein sequence ID" value="KIJ07136.1"/>
    <property type="molecule type" value="Genomic_DNA"/>
</dbReference>
<dbReference type="Proteomes" id="UP000053647">
    <property type="component" value="Unassembled WGS sequence"/>
</dbReference>
<keyword evidence="2" id="KW-1185">Reference proteome</keyword>
<dbReference type="OrthoDB" id="3268409at2759"/>
<evidence type="ECO:0000313" key="2">
    <source>
        <dbReference type="Proteomes" id="UP000053647"/>
    </source>
</evidence>
<dbReference type="AlphaFoldDB" id="A0A0C9TIM6"/>
<proteinExistence type="predicted"/>
<evidence type="ECO:0000313" key="1">
    <source>
        <dbReference type="EMBL" id="KIJ07136.1"/>
    </source>
</evidence>
<reference evidence="1 2" key="1">
    <citation type="submission" date="2014-06" db="EMBL/GenBank/DDBJ databases">
        <authorList>
            <consortium name="DOE Joint Genome Institute"/>
            <person name="Kuo A."/>
            <person name="Kohler A."/>
            <person name="Nagy L.G."/>
            <person name="Floudas D."/>
            <person name="Copeland A."/>
            <person name="Barry K.W."/>
            <person name="Cichocki N."/>
            <person name="Veneault-Fourrey C."/>
            <person name="LaButti K."/>
            <person name="Lindquist E.A."/>
            <person name="Lipzen A."/>
            <person name="Lundell T."/>
            <person name="Morin E."/>
            <person name="Murat C."/>
            <person name="Sun H."/>
            <person name="Tunlid A."/>
            <person name="Henrissat B."/>
            <person name="Grigoriev I.V."/>
            <person name="Hibbett D.S."/>
            <person name="Martin F."/>
            <person name="Nordberg H.P."/>
            <person name="Cantor M.N."/>
            <person name="Hua S.X."/>
        </authorList>
    </citation>
    <scope>NUCLEOTIDE SEQUENCE [LARGE SCALE GENOMIC DNA]</scope>
    <source>
        <strain evidence="1 2">ATCC 200175</strain>
    </source>
</reference>
<gene>
    <name evidence="1" type="ORF">PAXINDRAFT_90891</name>
</gene>
<accession>A0A0C9TIM6</accession>
<reference evidence="2" key="2">
    <citation type="submission" date="2015-01" db="EMBL/GenBank/DDBJ databases">
        <title>Evolutionary Origins and Diversification of the Mycorrhizal Mutualists.</title>
        <authorList>
            <consortium name="DOE Joint Genome Institute"/>
            <consortium name="Mycorrhizal Genomics Consortium"/>
            <person name="Kohler A."/>
            <person name="Kuo A."/>
            <person name="Nagy L.G."/>
            <person name="Floudas D."/>
            <person name="Copeland A."/>
            <person name="Barry K.W."/>
            <person name="Cichocki N."/>
            <person name="Veneault-Fourrey C."/>
            <person name="LaButti K."/>
            <person name="Lindquist E.A."/>
            <person name="Lipzen A."/>
            <person name="Lundell T."/>
            <person name="Morin E."/>
            <person name="Murat C."/>
            <person name="Riley R."/>
            <person name="Ohm R."/>
            <person name="Sun H."/>
            <person name="Tunlid A."/>
            <person name="Henrissat B."/>
            <person name="Grigoriev I.V."/>
            <person name="Hibbett D.S."/>
            <person name="Martin F."/>
        </authorList>
    </citation>
    <scope>NUCLEOTIDE SEQUENCE [LARGE SCALE GENOMIC DNA]</scope>
    <source>
        <strain evidence="2">ATCC 200175</strain>
    </source>
</reference>